<accession>A0A2P2JSR6</accession>
<protein>
    <submittedName>
        <fullName evidence="1">Uncharacterized protein</fullName>
    </submittedName>
</protein>
<organism evidence="1">
    <name type="scientific">Rhizophora mucronata</name>
    <name type="common">Asiatic mangrove</name>
    <dbReference type="NCBI Taxonomy" id="61149"/>
    <lineage>
        <taxon>Eukaryota</taxon>
        <taxon>Viridiplantae</taxon>
        <taxon>Streptophyta</taxon>
        <taxon>Embryophyta</taxon>
        <taxon>Tracheophyta</taxon>
        <taxon>Spermatophyta</taxon>
        <taxon>Magnoliopsida</taxon>
        <taxon>eudicotyledons</taxon>
        <taxon>Gunneridae</taxon>
        <taxon>Pentapetalae</taxon>
        <taxon>rosids</taxon>
        <taxon>fabids</taxon>
        <taxon>Malpighiales</taxon>
        <taxon>Rhizophoraceae</taxon>
        <taxon>Rhizophora</taxon>
    </lineage>
</organism>
<dbReference type="EMBL" id="GGEC01016029">
    <property type="protein sequence ID" value="MBW96512.1"/>
    <property type="molecule type" value="Transcribed_RNA"/>
</dbReference>
<dbReference type="AlphaFoldDB" id="A0A2P2JSR6"/>
<proteinExistence type="predicted"/>
<reference evidence="1" key="1">
    <citation type="submission" date="2018-02" db="EMBL/GenBank/DDBJ databases">
        <title>Rhizophora mucronata_Transcriptome.</title>
        <authorList>
            <person name="Meera S.P."/>
            <person name="Sreeshan A."/>
            <person name="Augustine A."/>
        </authorList>
    </citation>
    <scope>NUCLEOTIDE SEQUENCE</scope>
    <source>
        <tissue evidence="1">Leaf</tissue>
    </source>
</reference>
<evidence type="ECO:0000313" key="1">
    <source>
        <dbReference type="EMBL" id="MBW96512.1"/>
    </source>
</evidence>
<name>A0A2P2JSR6_RHIMU</name>
<sequence>MRDPKAKTLTHTTRAAQNGADDKHQYLFTSAETPFPPFFPILYLKKESKQ</sequence>